<dbReference type="NCBIfam" id="TIGR00041">
    <property type="entry name" value="DTMP_kinase"/>
    <property type="match status" value="1"/>
</dbReference>
<feature type="binding site" evidence="12">
    <location>
        <begin position="11"/>
        <end position="18"/>
    </location>
    <ligand>
        <name>ATP</name>
        <dbReference type="ChEBI" id="CHEBI:30616"/>
    </ligand>
</feature>
<keyword evidence="5 12" id="KW-0545">Nucleotide biosynthesis</keyword>
<dbReference type="InterPro" id="IPR027417">
    <property type="entry name" value="P-loop_NTPase"/>
</dbReference>
<evidence type="ECO:0000259" key="13">
    <source>
        <dbReference type="Pfam" id="PF02223"/>
    </source>
</evidence>
<comment type="catalytic activity">
    <reaction evidence="10 12">
        <text>dTMP + ATP = dTDP + ADP</text>
        <dbReference type="Rhea" id="RHEA:13517"/>
        <dbReference type="ChEBI" id="CHEBI:30616"/>
        <dbReference type="ChEBI" id="CHEBI:58369"/>
        <dbReference type="ChEBI" id="CHEBI:63528"/>
        <dbReference type="ChEBI" id="CHEBI:456216"/>
        <dbReference type="EC" id="2.7.4.9"/>
    </reaction>
</comment>
<dbReference type="CDD" id="cd01672">
    <property type="entry name" value="TMPK"/>
    <property type="match status" value="1"/>
</dbReference>
<feature type="domain" description="Thymidylate kinase-like" evidence="13">
    <location>
        <begin position="9"/>
        <end position="190"/>
    </location>
</feature>
<dbReference type="InterPro" id="IPR018094">
    <property type="entry name" value="Thymidylate_kinase"/>
</dbReference>
<evidence type="ECO:0000256" key="10">
    <source>
        <dbReference type="ARBA" id="ARBA00048743"/>
    </source>
</evidence>
<dbReference type="HAMAP" id="MF_00165">
    <property type="entry name" value="Thymidylate_kinase"/>
    <property type="match status" value="1"/>
</dbReference>
<evidence type="ECO:0000256" key="1">
    <source>
        <dbReference type="ARBA" id="ARBA00009776"/>
    </source>
</evidence>
<evidence type="ECO:0000313" key="15">
    <source>
        <dbReference type="Proteomes" id="UP000198651"/>
    </source>
</evidence>
<reference evidence="15" key="1">
    <citation type="submission" date="2015-11" db="EMBL/GenBank/DDBJ databases">
        <authorList>
            <person name="Seth-Smith H.M.B."/>
        </authorList>
    </citation>
    <scope>NUCLEOTIDE SEQUENCE [LARGE SCALE GENOMIC DNA]</scope>
    <source>
        <strain evidence="15">2013Ark11</strain>
    </source>
</reference>
<dbReference type="InterPro" id="IPR039430">
    <property type="entry name" value="Thymidylate_kin-like_dom"/>
</dbReference>
<dbReference type="SUPFAM" id="SSF52540">
    <property type="entry name" value="P-loop containing nucleoside triphosphate hydrolases"/>
    <property type="match status" value="1"/>
</dbReference>
<keyword evidence="4 12" id="KW-0808">Transferase</keyword>
<keyword evidence="6 12" id="KW-0547">Nucleotide-binding</keyword>
<keyword evidence="8 12" id="KW-0067">ATP-binding</keyword>
<comment type="similarity">
    <text evidence="1 12">Belongs to the thymidylate kinase family.</text>
</comment>
<comment type="function">
    <text evidence="11 12">Phosphorylation of dTMP to form dTDP in both de novo and salvage pathways of dTTP synthesis.</text>
</comment>
<evidence type="ECO:0000256" key="6">
    <source>
        <dbReference type="ARBA" id="ARBA00022741"/>
    </source>
</evidence>
<dbReference type="GO" id="GO:0006233">
    <property type="term" value="P:dTDP biosynthetic process"/>
    <property type="evidence" value="ECO:0007669"/>
    <property type="project" value="InterPro"/>
</dbReference>
<dbReference type="EC" id="2.7.4.9" evidence="2 12"/>
<accession>A0A0S4M351</accession>
<dbReference type="Proteomes" id="UP000198651">
    <property type="component" value="Chromosome I"/>
</dbReference>
<evidence type="ECO:0000256" key="5">
    <source>
        <dbReference type="ARBA" id="ARBA00022727"/>
    </source>
</evidence>
<dbReference type="GO" id="GO:0006227">
    <property type="term" value="P:dUDP biosynthetic process"/>
    <property type="evidence" value="ECO:0007669"/>
    <property type="project" value="TreeGrafter"/>
</dbReference>
<dbReference type="GO" id="GO:0005524">
    <property type="term" value="F:ATP binding"/>
    <property type="evidence" value="ECO:0007669"/>
    <property type="project" value="UniProtKB-UniRule"/>
</dbReference>
<dbReference type="FunFam" id="3.40.50.300:FF:000225">
    <property type="entry name" value="Thymidylate kinase"/>
    <property type="match status" value="1"/>
</dbReference>
<dbReference type="AlphaFoldDB" id="A0A0S4M351"/>
<evidence type="ECO:0000256" key="11">
    <source>
        <dbReference type="ARBA" id="ARBA00057735"/>
    </source>
</evidence>
<dbReference type="GO" id="GO:0004798">
    <property type="term" value="F:dTMP kinase activity"/>
    <property type="evidence" value="ECO:0007669"/>
    <property type="project" value="UniProtKB-UniRule"/>
</dbReference>
<dbReference type="PANTHER" id="PTHR10344">
    <property type="entry name" value="THYMIDYLATE KINASE"/>
    <property type="match status" value="1"/>
</dbReference>
<dbReference type="RefSeq" id="WP_092343240.1">
    <property type="nucleotide sequence ID" value="NZ_FLSL01000081.1"/>
</dbReference>
<dbReference type="OrthoDB" id="9774907at2"/>
<keyword evidence="7 12" id="KW-0418">Kinase</keyword>
<dbReference type="GO" id="GO:0005829">
    <property type="term" value="C:cytosol"/>
    <property type="evidence" value="ECO:0007669"/>
    <property type="project" value="TreeGrafter"/>
</dbReference>
<name>A0A0S4M351_9BURK</name>
<dbReference type="EMBL" id="LN906597">
    <property type="protein sequence ID" value="CUT17648.1"/>
    <property type="molecule type" value="Genomic_DNA"/>
</dbReference>
<dbReference type="PANTHER" id="PTHR10344:SF4">
    <property type="entry name" value="UMP-CMP KINASE 2, MITOCHONDRIAL"/>
    <property type="match status" value="1"/>
</dbReference>
<evidence type="ECO:0000256" key="2">
    <source>
        <dbReference type="ARBA" id="ARBA00012980"/>
    </source>
</evidence>
<dbReference type="PATRIC" id="fig|1561003.3.peg.823"/>
<keyword evidence="15" id="KW-1185">Reference proteome</keyword>
<evidence type="ECO:0000313" key="14">
    <source>
        <dbReference type="EMBL" id="CUT17648.1"/>
    </source>
</evidence>
<gene>
    <name evidence="12 14" type="primary">tmk</name>
    <name evidence="14" type="ORF">Ark11_0825</name>
</gene>
<evidence type="ECO:0000256" key="9">
    <source>
        <dbReference type="ARBA" id="ARBA00029962"/>
    </source>
</evidence>
<dbReference type="STRING" id="1561003.Ark11_0825"/>
<proteinExistence type="inferred from homology"/>
<organism evidence="14 15">
    <name type="scientific">Candidatus Ichthyocystis hellenicum</name>
    <dbReference type="NCBI Taxonomy" id="1561003"/>
    <lineage>
        <taxon>Bacteria</taxon>
        <taxon>Pseudomonadati</taxon>
        <taxon>Pseudomonadota</taxon>
        <taxon>Betaproteobacteria</taxon>
        <taxon>Burkholderiales</taxon>
        <taxon>Candidatus Ichthyocystis</taxon>
    </lineage>
</organism>
<sequence length="210" mass="23889">MKKGYFITLEGLDGVGKSSQASWLSDYLRQNGRSVTATREPGGTSYGEQLRSFFLNLDICVEAELFLIFSIRIQHVYEKILPALTLGRDVVCERFMDATYAYQSGGRGMSYQRISAIEQNLYLPAVDLTFFLDAPIDILRKRLNIKLSDRFELQKDDFFSRVRDVYQRRISEDPSRFVVVDASQSVDSIRRIMSTVLVDRGVIPSTVTSG</sequence>
<evidence type="ECO:0000256" key="12">
    <source>
        <dbReference type="HAMAP-Rule" id="MF_00165"/>
    </source>
</evidence>
<evidence type="ECO:0000256" key="7">
    <source>
        <dbReference type="ARBA" id="ARBA00022777"/>
    </source>
</evidence>
<evidence type="ECO:0000256" key="3">
    <source>
        <dbReference type="ARBA" id="ARBA00017144"/>
    </source>
</evidence>
<protein>
    <recommendedName>
        <fullName evidence="3 12">Thymidylate kinase</fullName>
        <ecNumber evidence="2 12">2.7.4.9</ecNumber>
    </recommendedName>
    <alternativeName>
        <fullName evidence="9 12">dTMP kinase</fullName>
    </alternativeName>
</protein>
<dbReference type="GO" id="GO:0006235">
    <property type="term" value="P:dTTP biosynthetic process"/>
    <property type="evidence" value="ECO:0007669"/>
    <property type="project" value="UniProtKB-UniRule"/>
</dbReference>
<dbReference type="Pfam" id="PF02223">
    <property type="entry name" value="Thymidylate_kin"/>
    <property type="match status" value="1"/>
</dbReference>
<dbReference type="Gene3D" id="3.40.50.300">
    <property type="entry name" value="P-loop containing nucleotide triphosphate hydrolases"/>
    <property type="match status" value="1"/>
</dbReference>
<evidence type="ECO:0000256" key="8">
    <source>
        <dbReference type="ARBA" id="ARBA00022840"/>
    </source>
</evidence>
<evidence type="ECO:0000256" key="4">
    <source>
        <dbReference type="ARBA" id="ARBA00022679"/>
    </source>
</evidence>